<feature type="coiled-coil region" evidence="1">
    <location>
        <begin position="34"/>
        <end position="61"/>
    </location>
</feature>
<protein>
    <submittedName>
        <fullName evidence="3">Copper transporter</fullName>
    </submittedName>
</protein>
<feature type="region of interest" description="Disordered" evidence="2">
    <location>
        <begin position="338"/>
        <end position="385"/>
    </location>
</feature>
<accession>A0ABV5UXZ2</accession>
<dbReference type="RefSeq" id="WP_141338683.1">
    <property type="nucleotide sequence ID" value="NZ_JBHMAX010000001.1"/>
</dbReference>
<dbReference type="InterPro" id="IPR021522">
    <property type="entry name" value="MctB"/>
</dbReference>
<evidence type="ECO:0000313" key="4">
    <source>
        <dbReference type="Proteomes" id="UP001589613"/>
    </source>
</evidence>
<evidence type="ECO:0000256" key="2">
    <source>
        <dbReference type="SAM" id="MobiDB-lite"/>
    </source>
</evidence>
<comment type="caution">
    <text evidence="3">The sequence shown here is derived from an EMBL/GenBank/DDBJ whole genome shotgun (WGS) entry which is preliminary data.</text>
</comment>
<dbReference type="EMBL" id="JBHMAX010000001">
    <property type="protein sequence ID" value="MFB9730432.1"/>
    <property type="molecule type" value="Genomic_DNA"/>
</dbReference>
<organism evidence="3 4">
    <name type="scientific">Ornithinimicrobium kibberense</name>
    <dbReference type="NCBI Taxonomy" id="282060"/>
    <lineage>
        <taxon>Bacteria</taxon>
        <taxon>Bacillati</taxon>
        <taxon>Actinomycetota</taxon>
        <taxon>Actinomycetes</taxon>
        <taxon>Micrococcales</taxon>
        <taxon>Ornithinimicrobiaceae</taxon>
        <taxon>Ornithinimicrobium</taxon>
    </lineage>
</organism>
<keyword evidence="4" id="KW-1185">Reference proteome</keyword>
<gene>
    <name evidence="3" type="ORF">ACFFN0_00040</name>
</gene>
<reference evidence="3 4" key="1">
    <citation type="submission" date="2024-09" db="EMBL/GenBank/DDBJ databases">
        <authorList>
            <person name="Sun Q."/>
            <person name="Mori K."/>
        </authorList>
    </citation>
    <scope>NUCLEOTIDE SEQUENCE [LARGE SCALE GENOMIC DNA]</scope>
    <source>
        <strain evidence="3 4">JCM 12763</strain>
    </source>
</reference>
<sequence length="385" mass="39515">MIDFRYHLVSLVAVFIALAVGIVLGAGPLREGLSTTLEGEVSQLREERVSLREDVDEARRLADAREEGLHRTGSRAVSGTLTGARVGLVVLPGADRDPLDDLRERLQDAGAQVALTVDVDARWDVEPLPADRAELLATLAASLSEPEPADGGGPTFPSILAAALAGADETGQLGAWLVALDDLAEADLVDVTWDEPADGTVRDRRPPDGLVVVAGGLAAEAGDPTAEAEDADALAHRIDLAAALAALEVPTVVTGTGTESRPALGPDGGPDALDPFLAAVRQDRELSGELSTVDDLEGVSGRIATVLALAWETRDRAGHYGLGRLAQAPVPVVPPVRADLDVGVPPETGSTDGAPAPPPAEDGAVQDGAVQDGTVEDGATEAPVP</sequence>
<keyword evidence="1" id="KW-0175">Coiled coil</keyword>
<name>A0ABV5UXZ2_9MICO</name>
<evidence type="ECO:0000256" key="1">
    <source>
        <dbReference type="SAM" id="Coils"/>
    </source>
</evidence>
<dbReference type="Proteomes" id="UP001589613">
    <property type="component" value="Unassembled WGS sequence"/>
</dbReference>
<evidence type="ECO:0000313" key="3">
    <source>
        <dbReference type="EMBL" id="MFB9730432.1"/>
    </source>
</evidence>
<dbReference type="Pfam" id="PF11382">
    <property type="entry name" value="MctB"/>
    <property type="match status" value="1"/>
</dbReference>
<proteinExistence type="predicted"/>